<keyword evidence="10" id="KW-0067">ATP-binding</keyword>
<dbReference type="GO" id="GO:0005886">
    <property type="term" value="C:plasma membrane"/>
    <property type="evidence" value="ECO:0007669"/>
    <property type="project" value="UniProtKB-SubCell"/>
</dbReference>
<organism evidence="17 18">
    <name type="scientific">Clostridium oryzae</name>
    <dbReference type="NCBI Taxonomy" id="1450648"/>
    <lineage>
        <taxon>Bacteria</taxon>
        <taxon>Bacillati</taxon>
        <taxon>Bacillota</taxon>
        <taxon>Clostridia</taxon>
        <taxon>Eubacteriales</taxon>
        <taxon>Clostridiaceae</taxon>
        <taxon>Clostridium</taxon>
    </lineage>
</organism>
<dbReference type="Pfam" id="PF02518">
    <property type="entry name" value="HATPase_c"/>
    <property type="match status" value="1"/>
</dbReference>
<dbReference type="SUPFAM" id="SSF47384">
    <property type="entry name" value="Homodimeric domain of signal transducing histidine kinase"/>
    <property type="match status" value="1"/>
</dbReference>
<evidence type="ECO:0000256" key="1">
    <source>
        <dbReference type="ARBA" id="ARBA00000085"/>
    </source>
</evidence>
<dbReference type="EMBL" id="MZGV01000137">
    <property type="protein sequence ID" value="OPJ54624.1"/>
    <property type="molecule type" value="Genomic_DNA"/>
</dbReference>
<evidence type="ECO:0000256" key="8">
    <source>
        <dbReference type="ARBA" id="ARBA00022741"/>
    </source>
</evidence>
<keyword evidence="9" id="KW-0418">Kinase</keyword>
<dbReference type="CDD" id="cd06225">
    <property type="entry name" value="HAMP"/>
    <property type="match status" value="1"/>
</dbReference>
<dbReference type="EC" id="2.7.13.3" evidence="3"/>
<dbReference type="GO" id="GO:0000155">
    <property type="term" value="F:phosphorelay sensor kinase activity"/>
    <property type="evidence" value="ECO:0007669"/>
    <property type="project" value="InterPro"/>
</dbReference>
<evidence type="ECO:0000259" key="15">
    <source>
        <dbReference type="PROSITE" id="PS50109"/>
    </source>
</evidence>
<sequence>MRNKKDNYRSSSLQKNLFRKYTISFVVFQIIYIIIMSFCMKFLSNKSANFVFMADDVYNSINDNGLKKYLSNSFIQGKSYIEILDLDYRVKLSIKSPHKVGYMYSKDRMLSIANNRIKNLHQYFLAKRQQILLVYEDDDVNPYTTIYALAIIAFLSLMILAYIIFFKVMAALVSKTIGKPLSLLLEGVNAFKNKNYSHRINFNSNNELNELKKAFNSMAAELGTEISERIKAQNINKQMILDITHDLKTPLTNIEGYSELLRENHLLEESVKEKYLDIIISNSKRTNNLIKDLFDYTYFDNKYIVKEKVDFCEMLRRLLVEYIPIIEDNKKQYEFNIPEQSIKVFMNRKMMERAICNIINNFIKYSGDSTKIQFDLSYDETSMELVVSDNGAGISKEKLQDIFLPFVRGDDSRNPKTGGTGLGLAITKKVIEDHGGSIRIEQRQEDGCRFVINLPVSK</sequence>
<dbReference type="PANTHER" id="PTHR45528">
    <property type="entry name" value="SENSOR HISTIDINE KINASE CPXA"/>
    <property type="match status" value="1"/>
</dbReference>
<keyword evidence="18" id="KW-1185">Reference proteome</keyword>
<dbReference type="InterPro" id="IPR003660">
    <property type="entry name" value="HAMP_dom"/>
</dbReference>
<dbReference type="InterPro" id="IPR036890">
    <property type="entry name" value="HATPase_C_sf"/>
</dbReference>
<dbReference type="FunFam" id="3.30.565.10:FF:000006">
    <property type="entry name" value="Sensor histidine kinase WalK"/>
    <property type="match status" value="1"/>
</dbReference>
<dbReference type="AlphaFoldDB" id="A0A1V4I423"/>
<dbReference type="InterPro" id="IPR050398">
    <property type="entry name" value="HssS/ArlS-like"/>
</dbReference>
<dbReference type="InterPro" id="IPR036097">
    <property type="entry name" value="HisK_dim/P_sf"/>
</dbReference>
<proteinExistence type="predicted"/>
<evidence type="ECO:0000256" key="14">
    <source>
        <dbReference type="SAM" id="Phobius"/>
    </source>
</evidence>
<dbReference type="PROSITE" id="PS50885">
    <property type="entry name" value="HAMP"/>
    <property type="match status" value="1"/>
</dbReference>
<name>A0A1V4I423_9CLOT</name>
<dbReference type="GO" id="GO:0005524">
    <property type="term" value="F:ATP binding"/>
    <property type="evidence" value="ECO:0007669"/>
    <property type="project" value="UniProtKB-KW"/>
</dbReference>
<dbReference type="STRING" id="1450648.CLORY_45380"/>
<dbReference type="Gene3D" id="3.30.565.10">
    <property type="entry name" value="Histidine kinase-like ATPase, C-terminal domain"/>
    <property type="match status" value="1"/>
</dbReference>
<keyword evidence="7 14" id="KW-0812">Transmembrane</keyword>
<dbReference type="InterPro" id="IPR005467">
    <property type="entry name" value="His_kinase_dom"/>
</dbReference>
<dbReference type="CDD" id="cd00075">
    <property type="entry name" value="HATPase"/>
    <property type="match status" value="1"/>
</dbReference>
<feature type="domain" description="HAMP" evidence="16">
    <location>
        <begin position="175"/>
        <end position="227"/>
    </location>
</feature>
<evidence type="ECO:0000256" key="2">
    <source>
        <dbReference type="ARBA" id="ARBA00004651"/>
    </source>
</evidence>
<evidence type="ECO:0000313" key="18">
    <source>
        <dbReference type="Proteomes" id="UP000190080"/>
    </source>
</evidence>
<keyword evidence="12" id="KW-0902">Two-component regulatory system</keyword>
<dbReference type="PRINTS" id="PR00344">
    <property type="entry name" value="BCTRLSENSOR"/>
</dbReference>
<dbReference type="OrthoDB" id="335833at2"/>
<evidence type="ECO:0000256" key="11">
    <source>
        <dbReference type="ARBA" id="ARBA00022989"/>
    </source>
</evidence>
<dbReference type="InterPro" id="IPR004358">
    <property type="entry name" value="Sig_transdc_His_kin-like_C"/>
</dbReference>
<dbReference type="SMART" id="SM00387">
    <property type="entry name" value="HATPase_c"/>
    <property type="match status" value="1"/>
</dbReference>
<dbReference type="SMART" id="SM00304">
    <property type="entry name" value="HAMP"/>
    <property type="match status" value="1"/>
</dbReference>
<evidence type="ECO:0000259" key="16">
    <source>
        <dbReference type="PROSITE" id="PS50885"/>
    </source>
</evidence>
<keyword evidence="4" id="KW-1003">Cell membrane</keyword>
<protein>
    <recommendedName>
        <fullName evidence="3">histidine kinase</fullName>
        <ecNumber evidence="3">2.7.13.3</ecNumber>
    </recommendedName>
</protein>
<dbReference type="Gene3D" id="6.10.340.10">
    <property type="match status" value="1"/>
</dbReference>
<dbReference type="PANTHER" id="PTHR45528:SF1">
    <property type="entry name" value="SENSOR HISTIDINE KINASE CPXA"/>
    <property type="match status" value="1"/>
</dbReference>
<dbReference type="PROSITE" id="PS50109">
    <property type="entry name" value="HIS_KIN"/>
    <property type="match status" value="1"/>
</dbReference>
<comment type="caution">
    <text evidence="17">The sequence shown here is derived from an EMBL/GenBank/DDBJ whole genome shotgun (WGS) entry which is preliminary data.</text>
</comment>
<reference evidence="17 18" key="1">
    <citation type="submission" date="2017-03" db="EMBL/GenBank/DDBJ databases">
        <title>Genome sequence of Clostridium oryzae DSM 28571.</title>
        <authorList>
            <person name="Poehlein A."/>
            <person name="Daniel R."/>
        </authorList>
    </citation>
    <scope>NUCLEOTIDE SEQUENCE [LARGE SCALE GENOMIC DNA]</scope>
    <source>
        <strain evidence="17 18">DSM 28571</strain>
    </source>
</reference>
<dbReference type="Pfam" id="PF00512">
    <property type="entry name" value="HisKA"/>
    <property type="match status" value="1"/>
</dbReference>
<evidence type="ECO:0000256" key="6">
    <source>
        <dbReference type="ARBA" id="ARBA00022679"/>
    </source>
</evidence>
<evidence type="ECO:0000256" key="5">
    <source>
        <dbReference type="ARBA" id="ARBA00022553"/>
    </source>
</evidence>
<keyword evidence="5" id="KW-0597">Phosphoprotein</keyword>
<evidence type="ECO:0000313" key="17">
    <source>
        <dbReference type="EMBL" id="OPJ54624.1"/>
    </source>
</evidence>
<dbReference type="CDD" id="cd00082">
    <property type="entry name" value="HisKA"/>
    <property type="match status" value="1"/>
</dbReference>
<dbReference type="SUPFAM" id="SSF158472">
    <property type="entry name" value="HAMP domain-like"/>
    <property type="match status" value="1"/>
</dbReference>
<dbReference type="RefSeq" id="WP_079428819.1">
    <property type="nucleotide sequence ID" value="NZ_MZGV01000137.1"/>
</dbReference>
<keyword evidence="8" id="KW-0547">Nucleotide-binding</keyword>
<comment type="subcellular location">
    <subcellularLocation>
        <location evidence="2">Cell membrane</location>
        <topology evidence="2">Multi-pass membrane protein</topology>
    </subcellularLocation>
</comment>
<keyword evidence="13 14" id="KW-0472">Membrane</keyword>
<keyword evidence="6 17" id="KW-0808">Transferase</keyword>
<dbReference type="SUPFAM" id="SSF55874">
    <property type="entry name" value="ATPase domain of HSP90 chaperone/DNA topoisomerase II/histidine kinase"/>
    <property type="match status" value="1"/>
</dbReference>
<evidence type="ECO:0000256" key="13">
    <source>
        <dbReference type="ARBA" id="ARBA00023136"/>
    </source>
</evidence>
<evidence type="ECO:0000256" key="9">
    <source>
        <dbReference type="ARBA" id="ARBA00022777"/>
    </source>
</evidence>
<feature type="transmembrane region" description="Helical" evidence="14">
    <location>
        <begin position="146"/>
        <end position="165"/>
    </location>
</feature>
<dbReference type="Pfam" id="PF00672">
    <property type="entry name" value="HAMP"/>
    <property type="match status" value="1"/>
</dbReference>
<dbReference type="InterPro" id="IPR003594">
    <property type="entry name" value="HATPase_dom"/>
</dbReference>
<evidence type="ECO:0000256" key="3">
    <source>
        <dbReference type="ARBA" id="ARBA00012438"/>
    </source>
</evidence>
<accession>A0A1V4I423</accession>
<evidence type="ECO:0000256" key="4">
    <source>
        <dbReference type="ARBA" id="ARBA00022475"/>
    </source>
</evidence>
<dbReference type="Proteomes" id="UP000190080">
    <property type="component" value="Unassembled WGS sequence"/>
</dbReference>
<dbReference type="Gene3D" id="1.10.287.130">
    <property type="match status" value="1"/>
</dbReference>
<comment type="catalytic activity">
    <reaction evidence="1">
        <text>ATP + protein L-histidine = ADP + protein N-phospho-L-histidine.</text>
        <dbReference type="EC" id="2.7.13.3"/>
    </reaction>
</comment>
<gene>
    <name evidence="17" type="primary">cpxA</name>
    <name evidence="17" type="ORF">CLORY_45380</name>
</gene>
<dbReference type="SMART" id="SM00388">
    <property type="entry name" value="HisKA"/>
    <property type="match status" value="1"/>
</dbReference>
<feature type="transmembrane region" description="Helical" evidence="14">
    <location>
        <begin position="21"/>
        <end position="43"/>
    </location>
</feature>
<evidence type="ECO:0000256" key="12">
    <source>
        <dbReference type="ARBA" id="ARBA00023012"/>
    </source>
</evidence>
<keyword evidence="11 14" id="KW-1133">Transmembrane helix</keyword>
<evidence type="ECO:0000256" key="10">
    <source>
        <dbReference type="ARBA" id="ARBA00022840"/>
    </source>
</evidence>
<dbReference type="InterPro" id="IPR003661">
    <property type="entry name" value="HisK_dim/P_dom"/>
</dbReference>
<evidence type="ECO:0000256" key="7">
    <source>
        <dbReference type="ARBA" id="ARBA00022692"/>
    </source>
</evidence>
<feature type="domain" description="Histidine kinase" evidence="15">
    <location>
        <begin position="242"/>
        <end position="458"/>
    </location>
</feature>